<dbReference type="EC" id="2.5.1.75" evidence="10"/>
<evidence type="ECO:0000256" key="10">
    <source>
        <dbReference type="HAMAP-Rule" id="MF_00185"/>
    </source>
</evidence>
<evidence type="ECO:0000256" key="4">
    <source>
        <dbReference type="ARBA" id="ARBA00022679"/>
    </source>
</evidence>
<dbReference type="OrthoDB" id="9776390at2"/>
<dbReference type="PANTHER" id="PTHR11088">
    <property type="entry name" value="TRNA DIMETHYLALLYLTRANSFERASE"/>
    <property type="match status" value="1"/>
</dbReference>
<accession>A0A521B9C2</accession>
<evidence type="ECO:0000256" key="11">
    <source>
        <dbReference type="RuleBase" id="RU003783"/>
    </source>
</evidence>
<organism evidence="16 17">
    <name type="scientific">Balnearium lithotrophicum</name>
    <dbReference type="NCBI Taxonomy" id="223788"/>
    <lineage>
        <taxon>Bacteria</taxon>
        <taxon>Pseudomonadati</taxon>
        <taxon>Aquificota</taxon>
        <taxon>Aquificia</taxon>
        <taxon>Desulfurobacteriales</taxon>
        <taxon>Desulfurobacteriaceae</taxon>
        <taxon>Balnearium</taxon>
    </lineage>
</organism>
<sequence>MLKPLIVITGPTAAGKTDFSIKLAREIGGEIISADSMQVYRGLDIGTDKVSKEVREEIPHYLIDVVEPYEKFSVADFVRLSDEAIREIQKKGKYPIVVGGTGFYIKSLLYGLPETPPSDEKIRRELQKLPTEELYKKLQKVDRKYAEKVGKNDRKRIVRALEVYEITGKPLTSFKVWREKPRYPFLGFFLYRNRPELYRRIENRVDSQIERGLVKETKKLLKYGKEITAFQALGYKEISDYLEGRKSLEEAVKTLKSRTKNFAKRQFTWFRKERGFDWVNLSEVSEEELLKRIKSNLKELEGKLKRDNFKLNKTRGGGNEPSGYILKQTEEGENSC</sequence>
<dbReference type="NCBIfam" id="TIGR00174">
    <property type="entry name" value="miaA"/>
    <property type="match status" value="1"/>
</dbReference>
<evidence type="ECO:0000256" key="5">
    <source>
        <dbReference type="ARBA" id="ARBA00022694"/>
    </source>
</evidence>
<dbReference type="Gene3D" id="3.40.50.300">
    <property type="entry name" value="P-loop containing nucleotide triphosphate hydrolases"/>
    <property type="match status" value="1"/>
</dbReference>
<feature type="region of interest" description="Interaction with substrate tRNA" evidence="10">
    <location>
        <begin position="35"/>
        <end position="38"/>
    </location>
</feature>
<proteinExistence type="inferred from homology"/>
<evidence type="ECO:0000256" key="13">
    <source>
        <dbReference type="RuleBase" id="RU003785"/>
    </source>
</evidence>
<evidence type="ECO:0000256" key="14">
    <source>
        <dbReference type="SAM" id="Coils"/>
    </source>
</evidence>
<evidence type="ECO:0000256" key="3">
    <source>
        <dbReference type="ARBA" id="ARBA00005842"/>
    </source>
</evidence>
<evidence type="ECO:0000256" key="8">
    <source>
        <dbReference type="ARBA" id="ARBA00022842"/>
    </source>
</evidence>
<dbReference type="Pfam" id="PF01715">
    <property type="entry name" value="IPPT"/>
    <property type="match status" value="1"/>
</dbReference>
<dbReference type="GO" id="GO:0006400">
    <property type="term" value="P:tRNA modification"/>
    <property type="evidence" value="ECO:0007669"/>
    <property type="project" value="TreeGrafter"/>
</dbReference>
<keyword evidence="7 10" id="KW-0067">ATP-binding</keyword>
<dbReference type="EMBL" id="FXTM01000004">
    <property type="protein sequence ID" value="SMO43679.1"/>
    <property type="molecule type" value="Genomic_DNA"/>
</dbReference>
<name>A0A521B9C2_9BACT</name>
<evidence type="ECO:0000256" key="12">
    <source>
        <dbReference type="RuleBase" id="RU003784"/>
    </source>
</evidence>
<keyword evidence="6 10" id="KW-0547">Nucleotide-binding</keyword>
<evidence type="ECO:0000313" key="17">
    <source>
        <dbReference type="Proteomes" id="UP000317315"/>
    </source>
</evidence>
<comment type="cofactor">
    <cofactor evidence="1 10">
        <name>Mg(2+)</name>
        <dbReference type="ChEBI" id="CHEBI:18420"/>
    </cofactor>
</comment>
<dbReference type="AlphaFoldDB" id="A0A521B9C2"/>
<dbReference type="InterPro" id="IPR018022">
    <property type="entry name" value="IPT"/>
</dbReference>
<dbReference type="SUPFAM" id="SSF52540">
    <property type="entry name" value="P-loop containing nucleoside triphosphate hydrolases"/>
    <property type="match status" value="2"/>
</dbReference>
<evidence type="ECO:0000256" key="6">
    <source>
        <dbReference type="ARBA" id="ARBA00022741"/>
    </source>
</evidence>
<dbReference type="PANTHER" id="PTHR11088:SF60">
    <property type="entry name" value="TRNA DIMETHYLALLYLTRANSFERASE"/>
    <property type="match status" value="1"/>
</dbReference>
<keyword evidence="4 10" id="KW-0808">Transferase</keyword>
<feature type="region of interest" description="Disordered" evidence="15">
    <location>
        <begin position="311"/>
        <end position="336"/>
    </location>
</feature>
<protein>
    <recommendedName>
        <fullName evidence="10">tRNA dimethylallyltransferase</fullName>
        <ecNumber evidence="10">2.5.1.75</ecNumber>
    </recommendedName>
    <alternativeName>
        <fullName evidence="10">Dimethylallyl diphosphate:tRNA dimethylallyltransferase</fullName>
        <shortName evidence="10">DMAPP:tRNA dimethylallyltransferase</shortName>
        <shortName evidence="10">DMATase</shortName>
    </alternativeName>
    <alternativeName>
        <fullName evidence="10">Isopentenyl-diphosphate:tRNA isopentenyltransferase</fullName>
        <shortName evidence="10">IPP transferase</shortName>
        <shortName evidence="10">IPPT</shortName>
        <shortName evidence="10">IPTase</shortName>
    </alternativeName>
</protein>
<dbReference type="GO" id="GO:0052381">
    <property type="term" value="F:tRNA dimethylallyltransferase activity"/>
    <property type="evidence" value="ECO:0007669"/>
    <property type="project" value="UniProtKB-UniRule"/>
</dbReference>
<dbReference type="CDD" id="cd02019">
    <property type="entry name" value="NK"/>
    <property type="match status" value="1"/>
</dbReference>
<evidence type="ECO:0000256" key="7">
    <source>
        <dbReference type="ARBA" id="ARBA00022840"/>
    </source>
</evidence>
<dbReference type="InterPro" id="IPR027417">
    <property type="entry name" value="P-loop_NTPase"/>
</dbReference>
<evidence type="ECO:0000256" key="15">
    <source>
        <dbReference type="SAM" id="MobiDB-lite"/>
    </source>
</evidence>
<dbReference type="InterPro" id="IPR039657">
    <property type="entry name" value="Dimethylallyltransferase"/>
</dbReference>
<keyword evidence="14" id="KW-0175">Coiled coil</keyword>
<gene>
    <name evidence="10" type="primary">miaA</name>
    <name evidence="16" type="ORF">SAMN06269117_10473</name>
</gene>
<evidence type="ECO:0000313" key="16">
    <source>
        <dbReference type="EMBL" id="SMO43679.1"/>
    </source>
</evidence>
<evidence type="ECO:0000256" key="9">
    <source>
        <dbReference type="ARBA" id="ARBA00049563"/>
    </source>
</evidence>
<evidence type="ECO:0000256" key="2">
    <source>
        <dbReference type="ARBA" id="ARBA00003213"/>
    </source>
</evidence>
<reference evidence="16 17" key="1">
    <citation type="submission" date="2017-05" db="EMBL/GenBank/DDBJ databases">
        <authorList>
            <person name="Varghese N."/>
            <person name="Submissions S."/>
        </authorList>
    </citation>
    <scope>NUCLEOTIDE SEQUENCE [LARGE SCALE GENOMIC DNA]</scope>
    <source>
        <strain evidence="16 17">DSM 16304</strain>
    </source>
</reference>
<keyword evidence="17" id="KW-1185">Reference proteome</keyword>
<comment type="similarity">
    <text evidence="3 10 13">Belongs to the IPP transferase family.</text>
</comment>
<dbReference type="RefSeq" id="WP_142934202.1">
    <property type="nucleotide sequence ID" value="NZ_FXTM01000004.1"/>
</dbReference>
<dbReference type="Proteomes" id="UP000317315">
    <property type="component" value="Unassembled WGS sequence"/>
</dbReference>
<feature type="site" description="Interaction with substrate tRNA" evidence="10">
    <location>
        <position position="123"/>
    </location>
</feature>
<comment type="function">
    <text evidence="2 10 12">Catalyzes the transfer of a dimethylallyl group onto the adenine at position 37 in tRNAs that read codons beginning with uridine, leading to the formation of N6-(dimethylallyl)adenosine (i(6)A).</text>
</comment>
<comment type="subunit">
    <text evidence="10">Monomer.</text>
</comment>
<comment type="catalytic activity">
    <reaction evidence="9 10 11">
        <text>adenosine(37) in tRNA + dimethylallyl diphosphate = N(6)-dimethylallyladenosine(37) in tRNA + diphosphate</text>
        <dbReference type="Rhea" id="RHEA:26482"/>
        <dbReference type="Rhea" id="RHEA-COMP:10162"/>
        <dbReference type="Rhea" id="RHEA-COMP:10375"/>
        <dbReference type="ChEBI" id="CHEBI:33019"/>
        <dbReference type="ChEBI" id="CHEBI:57623"/>
        <dbReference type="ChEBI" id="CHEBI:74411"/>
        <dbReference type="ChEBI" id="CHEBI:74415"/>
        <dbReference type="EC" id="2.5.1.75"/>
    </reaction>
</comment>
<dbReference type="HAMAP" id="MF_00185">
    <property type="entry name" value="IPP_trans"/>
    <property type="match status" value="1"/>
</dbReference>
<dbReference type="GO" id="GO:0005524">
    <property type="term" value="F:ATP binding"/>
    <property type="evidence" value="ECO:0007669"/>
    <property type="project" value="UniProtKB-UniRule"/>
</dbReference>
<comment type="caution">
    <text evidence="10">Lacks conserved residue(s) required for the propagation of feature annotation.</text>
</comment>
<keyword evidence="5 10" id="KW-0819">tRNA processing</keyword>
<feature type="coiled-coil region" evidence="14">
    <location>
        <begin position="283"/>
        <end position="310"/>
    </location>
</feature>
<dbReference type="Gene3D" id="1.10.20.140">
    <property type="match status" value="1"/>
</dbReference>
<evidence type="ECO:0000256" key="1">
    <source>
        <dbReference type="ARBA" id="ARBA00001946"/>
    </source>
</evidence>
<feature type="binding site" evidence="10">
    <location>
        <begin position="10"/>
        <end position="17"/>
    </location>
    <ligand>
        <name>ATP</name>
        <dbReference type="ChEBI" id="CHEBI:30616"/>
    </ligand>
</feature>
<keyword evidence="8 10" id="KW-0460">Magnesium</keyword>
<feature type="binding site" evidence="10">
    <location>
        <begin position="12"/>
        <end position="17"/>
    </location>
    <ligand>
        <name>substrate</name>
    </ligand>
</feature>
<feature type="site" description="Interaction with substrate tRNA" evidence="10">
    <location>
        <position position="101"/>
    </location>
</feature>